<evidence type="ECO:0000256" key="1">
    <source>
        <dbReference type="SAM" id="MobiDB-lite"/>
    </source>
</evidence>
<evidence type="ECO:0000313" key="3">
    <source>
        <dbReference type="EMBL" id="CAB4205510.1"/>
    </source>
</evidence>
<sequence length="194" mass="21627">MVKKKKKYNYYKLNVGFFPDIVKLCFDDKVFQQILKDHDVTLKANALDCGIAETHLIGDGKDAIIILVFDMSLVNDNLSELVDTIAHEVNHAVDHLAEHIGEEDNFVNETRAYLSGHLAGQIFKICMHEKEKYARKASRKISKPKSEGTRRTDVQVDQHSVGSAGSNSIPEQPSASSGVKNFDWSTVPKADPSI</sequence>
<dbReference type="EMBL" id="LR797504">
    <property type="protein sequence ID" value="CAB4221666.1"/>
    <property type="molecule type" value="Genomic_DNA"/>
</dbReference>
<dbReference type="EMBL" id="LR797247">
    <property type="protein sequence ID" value="CAB4196189.1"/>
    <property type="molecule type" value="Genomic_DNA"/>
</dbReference>
<name>A0A6J5S8U5_9CAUD</name>
<feature type="region of interest" description="Disordered" evidence="1">
    <location>
        <begin position="136"/>
        <end position="194"/>
    </location>
</feature>
<dbReference type="EMBL" id="LR797360">
    <property type="protein sequence ID" value="CAB4205510.1"/>
    <property type="molecule type" value="Genomic_DNA"/>
</dbReference>
<accession>A0A6J5S8U5</accession>
<protein>
    <recommendedName>
        <fullName evidence="5">SprT-like</fullName>
    </recommendedName>
</protein>
<evidence type="ECO:0000313" key="4">
    <source>
        <dbReference type="EMBL" id="CAB4221666.1"/>
    </source>
</evidence>
<organism evidence="3">
    <name type="scientific">uncultured Caudovirales phage</name>
    <dbReference type="NCBI Taxonomy" id="2100421"/>
    <lineage>
        <taxon>Viruses</taxon>
        <taxon>Duplodnaviria</taxon>
        <taxon>Heunggongvirae</taxon>
        <taxon>Uroviricota</taxon>
        <taxon>Caudoviricetes</taxon>
        <taxon>Peduoviridae</taxon>
        <taxon>Maltschvirus</taxon>
        <taxon>Maltschvirus maltsch</taxon>
    </lineage>
</organism>
<feature type="compositionally biased region" description="Basic and acidic residues" evidence="1">
    <location>
        <begin position="144"/>
        <end position="156"/>
    </location>
</feature>
<gene>
    <name evidence="2" type="ORF">UFOVP1286_70</name>
    <name evidence="3" type="ORF">UFOVP1407_7</name>
    <name evidence="4" type="ORF">UFOVP1640_67</name>
</gene>
<proteinExistence type="predicted"/>
<evidence type="ECO:0008006" key="5">
    <source>
        <dbReference type="Google" id="ProtNLM"/>
    </source>
</evidence>
<reference evidence="3" key="1">
    <citation type="submission" date="2020-05" db="EMBL/GenBank/DDBJ databases">
        <authorList>
            <person name="Chiriac C."/>
            <person name="Salcher M."/>
            <person name="Ghai R."/>
            <person name="Kavagutti S V."/>
        </authorList>
    </citation>
    <scope>NUCLEOTIDE SEQUENCE</scope>
</reference>
<evidence type="ECO:0000313" key="2">
    <source>
        <dbReference type="EMBL" id="CAB4196189.1"/>
    </source>
</evidence>
<feature type="compositionally biased region" description="Polar residues" evidence="1">
    <location>
        <begin position="157"/>
        <end position="179"/>
    </location>
</feature>